<evidence type="ECO:0000256" key="2">
    <source>
        <dbReference type="ARBA" id="ARBA00022553"/>
    </source>
</evidence>
<evidence type="ECO:0000259" key="3">
    <source>
        <dbReference type="Pfam" id="PF00501"/>
    </source>
</evidence>
<dbReference type="GO" id="GO:0043041">
    <property type="term" value="P:amino acid activation for nonribosomal peptide biosynthetic process"/>
    <property type="evidence" value="ECO:0007669"/>
    <property type="project" value="TreeGrafter"/>
</dbReference>
<dbReference type="GO" id="GO:0031177">
    <property type="term" value="F:phosphopantetheine binding"/>
    <property type="evidence" value="ECO:0007669"/>
    <property type="project" value="TreeGrafter"/>
</dbReference>
<dbReference type="Gene3D" id="3.40.50.12780">
    <property type="entry name" value="N-terminal domain of ligase-like"/>
    <property type="match status" value="1"/>
</dbReference>
<proteinExistence type="predicted"/>
<accession>A0A1J7I9T7</accession>
<keyword evidence="5" id="KW-1185">Reference proteome</keyword>
<sequence length="178" mass="18891">MPNTVASLISDPAELTTSFIQVLLSDMQASDDAAWHSDTAFILHTSGSTGAPKGVPLSHAAFCSSVIGHSSTLRLSTGTVSRILQSTVYTSDVSIGEMFTSLAMGSYVCVPSDNDRMNNLAGSIADQGVNWAFLTPIVAALLTLQEAPRLRTLLFAVSTLSQYELLSSQLYTATRNLT</sequence>
<dbReference type="Proteomes" id="UP000182658">
    <property type="component" value="Unassembled WGS sequence"/>
</dbReference>
<dbReference type="InterPro" id="IPR020845">
    <property type="entry name" value="AMP-binding_CS"/>
</dbReference>
<name>A0A1J7I9T7_9PEZI</name>
<dbReference type="InterPro" id="IPR000873">
    <property type="entry name" value="AMP-dep_synth/lig_dom"/>
</dbReference>
<gene>
    <name evidence="4" type="ORF">CONLIGDRAFT_623833</name>
</gene>
<feature type="domain" description="AMP-dependent synthetase/ligase" evidence="3">
    <location>
        <begin position="30"/>
        <end position="151"/>
    </location>
</feature>
<protein>
    <submittedName>
        <fullName evidence="4">AMP-binding-domain-containing protein</fullName>
    </submittedName>
</protein>
<dbReference type="EMBL" id="KV875104">
    <property type="protein sequence ID" value="OIW24214.1"/>
    <property type="molecule type" value="Genomic_DNA"/>
</dbReference>
<dbReference type="AlphaFoldDB" id="A0A1J7I9T7"/>
<dbReference type="PROSITE" id="PS00455">
    <property type="entry name" value="AMP_BINDING"/>
    <property type="match status" value="1"/>
</dbReference>
<dbReference type="InParanoid" id="A0A1J7I9T7"/>
<keyword evidence="2" id="KW-0597">Phosphoprotein</keyword>
<dbReference type="GO" id="GO:0005737">
    <property type="term" value="C:cytoplasm"/>
    <property type="evidence" value="ECO:0007669"/>
    <property type="project" value="TreeGrafter"/>
</dbReference>
<dbReference type="Pfam" id="PF00501">
    <property type="entry name" value="AMP-binding"/>
    <property type="match status" value="1"/>
</dbReference>
<dbReference type="SUPFAM" id="SSF56801">
    <property type="entry name" value="Acetyl-CoA synthetase-like"/>
    <property type="match status" value="1"/>
</dbReference>
<evidence type="ECO:0000256" key="1">
    <source>
        <dbReference type="ARBA" id="ARBA00022450"/>
    </source>
</evidence>
<dbReference type="InterPro" id="IPR042099">
    <property type="entry name" value="ANL_N_sf"/>
</dbReference>
<reference evidence="4 5" key="1">
    <citation type="submission" date="2016-10" db="EMBL/GenBank/DDBJ databases">
        <title>Draft genome sequence of Coniochaeta ligniaria NRRL30616, a lignocellulolytic fungus for bioabatement of inhibitors in plant biomass hydrolysates.</title>
        <authorList>
            <consortium name="DOE Joint Genome Institute"/>
            <person name="Jimenez D.J."/>
            <person name="Hector R.E."/>
            <person name="Riley R."/>
            <person name="Sun H."/>
            <person name="Grigoriev I.V."/>
            <person name="Van Elsas J.D."/>
            <person name="Nichols N.N."/>
        </authorList>
    </citation>
    <scope>NUCLEOTIDE SEQUENCE [LARGE SCALE GENOMIC DNA]</scope>
    <source>
        <strain evidence="4 5">NRRL 30616</strain>
    </source>
</reference>
<evidence type="ECO:0000313" key="5">
    <source>
        <dbReference type="Proteomes" id="UP000182658"/>
    </source>
</evidence>
<evidence type="ECO:0000313" key="4">
    <source>
        <dbReference type="EMBL" id="OIW24214.1"/>
    </source>
</evidence>
<dbReference type="GO" id="GO:0044550">
    <property type="term" value="P:secondary metabolite biosynthetic process"/>
    <property type="evidence" value="ECO:0007669"/>
    <property type="project" value="TreeGrafter"/>
</dbReference>
<dbReference type="OrthoDB" id="416786at2759"/>
<organism evidence="4 5">
    <name type="scientific">Coniochaeta ligniaria NRRL 30616</name>
    <dbReference type="NCBI Taxonomy" id="1408157"/>
    <lineage>
        <taxon>Eukaryota</taxon>
        <taxon>Fungi</taxon>
        <taxon>Dikarya</taxon>
        <taxon>Ascomycota</taxon>
        <taxon>Pezizomycotina</taxon>
        <taxon>Sordariomycetes</taxon>
        <taxon>Sordariomycetidae</taxon>
        <taxon>Coniochaetales</taxon>
        <taxon>Coniochaetaceae</taxon>
        <taxon>Coniochaeta</taxon>
    </lineage>
</organism>
<dbReference type="PANTHER" id="PTHR45527">
    <property type="entry name" value="NONRIBOSOMAL PEPTIDE SYNTHETASE"/>
    <property type="match status" value="1"/>
</dbReference>
<dbReference type="STRING" id="1408157.A0A1J7I9T7"/>
<keyword evidence="1" id="KW-0596">Phosphopantetheine</keyword>
<dbReference type="PANTHER" id="PTHR45527:SF1">
    <property type="entry name" value="FATTY ACID SYNTHASE"/>
    <property type="match status" value="1"/>
</dbReference>